<dbReference type="EC" id="2.7.11.1" evidence="3"/>
<evidence type="ECO:0000256" key="5">
    <source>
        <dbReference type="ARBA" id="ARBA00019973"/>
    </source>
</evidence>
<evidence type="ECO:0000256" key="8">
    <source>
        <dbReference type="ARBA" id="ARBA00022741"/>
    </source>
</evidence>
<keyword evidence="8 15" id="KW-0547">Nucleotide-binding</keyword>
<keyword evidence="9 17" id="KW-0418">Kinase</keyword>
<dbReference type="Pfam" id="PF00069">
    <property type="entry name" value="Pkinase"/>
    <property type="match status" value="1"/>
</dbReference>
<evidence type="ECO:0000256" key="11">
    <source>
        <dbReference type="ARBA" id="ARBA00030980"/>
    </source>
</evidence>
<evidence type="ECO:0000256" key="4">
    <source>
        <dbReference type="ARBA" id="ARBA00013948"/>
    </source>
</evidence>
<dbReference type="SMART" id="SM00219">
    <property type="entry name" value="TyrKc"/>
    <property type="match status" value="1"/>
</dbReference>
<dbReference type="KEGG" id="fox:FOXG_09930"/>
<name>A0A0J9WPN1_FUSO4</name>
<dbReference type="InterPro" id="IPR008266">
    <property type="entry name" value="Tyr_kinase_AS"/>
</dbReference>
<dbReference type="GO" id="GO:0005829">
    <property type="term" value="C:cytosol"/>
    <property type="evidence" value="ECO:0007669"/>
    <property type="project" value="TreeGrafter"/>
</dbReference>
<dbReference type="RefSeq" id="XP_018247367.1">
    <property type="nucleotide sequence ID" value="XM_018389156.1"/>
</dbReference>
<dbReference type="PROSITE" id="PS00107">
    <property type="entry name" value="PROTEIN_KINASE_ATP"/>
    <property type="match status" value="1"/>
</dbReference>
<dbReference type="GO" id="GO:0004713">
    <property type="term" value="F:protein tyrosine kinase activity"/>
    <property type="evidence" value="ECO:0007669"/>
    <property type="project" value="InterPro"/>
</dbReference>
<dbReference type="InterPro" id="IPR000719">
    <property type="entry name" value="Prot_kinase_dom"/>
</dbReference>
<evidence type="ECO:0000313" key="17">
    <source>
        <dbReference type="EMBL" id="KNB09322.1"/>
    </source>
</evidence>
<dbReference type="GO" id="GO:0004674">
    <property type="term" value="F:protein serine/threonine kinase activity"/>
    <property type="evidence" value="ECO:0007669"/>
    <property type="project" value="UniProtKB-KW"/>
</dbReference>
<dbReference type="GO" id="GO:0051726">
    <property type="term" value="P:regulation of cell cycle"/>
    <property type="evidence" value="ECO:0007669"/>
    <property type="project" value="TreeGrafter"/>
</dbReference>
<keyword evidence="10 15" id="KW-0067">ATP-binding</keyword>
<dbReference type="PANTHER" id="PTHR24054">
    <property type="entry name" value="CASEIN KINASE II SUBUNIT ALPHA"/>
    <property type="match status" value="1"/>
</dbReference>
<sequence length="339" mass="39796">MSNISDHDIQILRDEKTDLYLNAVKMAPIHPESGAGQFYDMSPPKRLGRGRHAIVFECRDPSGRIYAMKLFKQDSRDRIRRELEIFQYLENGPNIIKFIDAVQGEEGSDIGIVLEYVDNIDFRTLYPRFNDLDIRYYTRELLKALDFTHSQGVMHRDVRPHNVVIDHENRKLRLIGWSSADFYRPDEDLDVCVGLWKAPELLLNYERYDFSIDMWCFGAMLAAMIFRKEPFFLGVSRIDQLKQIAEVLGTDKLYRFVNEYDLELDDEELEALGQHHEQAWTDFINSDNERLVSDEALSLIDQLLRFDPKERLTTAEALRHPYYEMLLSESRAGPMSRWA</sequence>
<comment type="function">
    <text evidence="1">Component of the EKC/KEOPS complex that is required for the formation of a threonylcarbamoyl group on adenosine at position 37 (t(6)A37) in tRNAs that read codons beginning with adenine. The complex is probably involved in the transfer of the threonylcarbamoyl moiety of threonylcarbamoyl-AMP (TC-AMP) to the N6 group of A37. BUD32 has ATPase activity in the context of the EKC/KEOPS complex and likely plays a supporting role to the catalytic subunit KAE1. The EKC/KEOPS complex also promotes both telomere uncapping and telomere elongation. The complex is required for efficient recruitment of transcriptional coactivators.</text>
</comment>
<evidence type="ECO:0000256" key="10">
    <source>
        <dbReference type="ARBA" id="ARBA00022840"/>
    </source>
</evidence>
<dbReference type="PANTHER" id="PTHR24054:SF0">
    <property type="entry name" value="CASEIN KINASE II SUBUNIT ALPHA"/>
    <property type="match status" value="1"/>
</dbReference>
<accession>A0A0J9WPN1</accession>
<dbReference type="InterPro" id="IPR045216">
    <property type="entry name" value="CK2_alpha"/>
</dbReference>
<dbReference type="PROSITE" id="PS50011">
    <property type="entry name" value="PROTEIN_KINASE_DOM"/>
    <property type="match status" value="1"/>
</dbReference>
<feature type="binding site" evidence="15">
    <location>
        <position position="69"/>
    </location>
    <ligand>
        <name>ATP</name>
        <dbReference type="ChEBI" id="CHEBI:30616"/>
    </ligand>
</feature>
<proteinExistence type="predicted"/>
<evidence type="ECO:0000256" key="9">
    <source>
        <dbReference type="ARBA" id="ARBA00022777"/>
    </source>
</evidence>
<reference evidence="17" key="2">
    <citation type="journal article" date="2010" name="Nature">
        <title>Comparative genomics reveals mobile pathogenicity chromosomes in Fusarium.</title>
        <authorList>
            <person name="Ma L.J."/>
            <person name="van der Does H.C."/>
            <person name="Borkovich K.A."/>
            <person name="Coleman J.J."/>
            <person name="Daboussi M.J."/>
            <person name="Di Pietro A."/>
            <person name="Dufresne M."/>
            <person name="Freitag M."/>
            <person name="Grabherr M."/>
            <person name="Henrissat B."/>
            <person name="Houterman P.M."/>
            <person name="Kang S."/>
            <person name="Shim W.B."/>
            <person name="Woloshuk C."/>
            <person name="Xie X."/>
            <person name="Xu J.R."/>
            <person name="Antoniw J."/>
            <person name="Baker S.E."/>
            <person name="Bluhm B.H."/>
            <person name="Breakspear A."/>
            <person name="Brown D.W."/>
            <person name="Butchko R.A."/>
            <person name="Chapman S."/>
            <person name="Coulson R."/>
            <person name="Coutinho P.M."/>
            <person name="Danchin E.G."/>
            <person name="Diener A."/>
            <person name="Gale L.R."/>
            <person name="Gardiner D.M."/>
            <person name="Goff S."/>
            <person name="Hammond-Kosack K.E."/>
            <person name="Hilburn K."/>
            <person name="Hua-Van A."/>
            <person name="Jonkers W."/>
            <person name="Kazan K."/>
            <person name="Kodira C.D."/>
            <person name="Koehrsen M."/>
            <person name="Kumar L."/>
            <person name="Lee Y.H."/>
            <person name="Li L."/>
            <person name="Manners J.M."/>
            <person name="Miranda-Saavedra D."/>
            <person name="Mukherjee M."/>
            <person name="Park G."/>
            <person name="Park J."/>
            <person name="Park S.Y."/>
            <person name="Proctor R.H."/>
            <person name="Regev A."/>
            <person name="Ruiz-Roldan M.C."/>
            <person name="Sain D."/>
            <person name="Sakthikumar S."/>
            <person name="Sykes S."/>
            <person name="Schwartz D.C."/>
            <person name="Turgeon B.G."/>
            <person name="Wapinski I."/>
            <person name="Yoder O."/>
            <person name="Young S."/>
            <person name="Zeng Q."/>
            <person name="Zhou S."/>
            <person name="Galagan J."/>
            <person name="Cuomo C.A."/>
            <person name="Kistler H.C."/>
            <person name="Rep M."/>
        </authorList>
    </citation>
    <scope>NUCLEOTIDE SEQUENCE [LARGE SCALE GENOMIC DNA]</scope>
    <source>
        <strain evidence="17">4287</strain>
    </source>
</reference>
<dbReference type="AlphaFoldDB" id="A0A0J9WPN1"/>
<dbReference type="InterPro" id="IPR017441">
    <property type="entry name" value="Protein_kinase_ATP_BS"/>
</dbReference>
<evidence type="ECO:0000256" key="2">
    <source>
        <dbReference type="ARBA" id="ARBA00011534"/>
    </source>
</evidence>
<dbReference type="GO" id="GO:0005634">
    <property type="term" value="C:nucleus"/>
    <property type="evidence" value="ECO:0007669"/>
    <property type="project" value="TreeGrafter"/>
</dbReference>
<comment type="catalytic activity">
    <reaction evidence="13">
        <text>L-threonyl-[protein] + ATP = O-phospho-L-threonyl-[protein] + ADP + H(+)</text>
        <dbReference type="Rhea" id="RHEA:46608"/>
        <dbReference type="Rhea" id="RHEA-COMP:11060"/>
        <dbReference type="Rhea" id="RHEA-COMP:11605"/>
        <dbReference type="ChEBI" id="CHEBI:15378"/>
        <dbReference type="ChEBI" id="CHEBI:30013"/>
        <dbReference type="ChEBI" id="CHEBI:30616"/>
        <dbReference type="ChEBI" id="CHEBI:61977"/>
        <dbReference type="ChEBI" id="CHEBI:456216"/>
        <dbReference type="EC" id="2.7.11.1"/>
    </reaction>
</comment>
<evidence type="ECO:0000256" key="13">
    <source>
        <dbReference type="ARBA" id="ARBA00047899"/>
    </source>
</evidence>
<dbReference type="Proteomes" id="UP000009097">
    <property type="component" value="Unassembled WGS sequence"/>
</dbReference>
<gene>
    <name evidence="17" type="ORF">FOXG_09930</name>
</gene>
<comment type="catalytic activity">
    <reaction evidence="14">
        <text>L-seryl-[protein] + ATP = O-phospho-L-seryl-[protein] + ADP + H(+)</text>
        <dbReference type="Rhea" id="RHEA:17989"/>
        <dbReference type="Rhea" id="RHEA-COMP:9863"/>
        <dbReference type="Rhea" id="RHEA-COMP:11604"/>
        <dbReference type="ChEBI" id="CHEBI:15378"/>
        <dbReference type="ChEBI" id="CHEBI:29999"/>
        <dbReference type="ChEBI" id="CHEBI:30616"/>
        <dbReference type="ChEBI" id="CHEBI:83421"/>
        <dbReference type="ChEBI" id="CHEBI:456216"/>
        <dbReference type="EC" id="2.7.11.1"/>
    </reaction>
</comment>
<dbReference type="GO" id="GO:0005524">
    <property type="term" value="F:ATP binding"/>
    <property type="evidence" value="ECO:0007669"/>
    <property type="project" value="UniProtKB-UniRule"/>
</dbReference>
<evidence type="ECO:0000256" key="1">
    <source>
        <dbReference type="ARBA" id="ARBA00003747"/>
    </source>
</evidence>
<evidence type="ECO:0000313" key="18">
    <source>
        <dbReference type="Proteomes" id="UP000009097"/>
    </source>
</evidence>
<dbReference type="VEuPathDB" id="FungiDB:FOXG_09930"/>
<dbReference type="OrthoDB" id="10254671at2759"/>
<feature type="domain" description="Protein kinase" evidence="16">
    <location>
        <begin position="41"/>
        <end position="323"/>
    </location>
</feature>
<dbReference type="PROSITE" id="PS00109">
    <property type="entry name" value="PROTEIN_KINASE_TYR"/>
    <property type="match status" value="1"/>
</dbReference>
<dbReference type="GO" id="GO:0005956">
    <property type="term" value="C:protein kinase CK2 complex"/>
    <property type="evidence" value="ECO:0007669"/>
    <property type="project" value="TreeGrafter"/>
</dbReference>
<evidence type="ECO:0000259" key="16">
    <source>
        <dbReference type="PROSITE" id="PS50011"/>
    </source>
</evidence>
<evidence type="ECO:0000256" key="7">
    <source>
        <dbReference type="ARBA" id="ARBA00022679"/>
    </source>
</evidence>
<evidence type="ECO:0000256" key="12">
    <source>
        <dbReference type="ARBA" id="ARBA00033194"/>
    </source>
</evidence>
<dbReference type="GeneID" id="28951447"/>
<keyword evidence="7" id="KW-0808">Transferase</keyword>
<dbReference type="Gene3D" id="3.30.200.20">
    <property type="entry name" value="Phosphorylase Kinase, domain 1"/>
    <property type="match status" value="1"/>
</dbReference>
<dbReference type="CDD" id="cd14132">
    <property type="entry name" value="STKc_CK2_alpha"/>
    <property type="match status" value="1"/>
</dbReference>
<dbReference type="EMBL" id="DS231707">
    <property type="protein sequence ID" value="KNB09322.1"/>
    <property type="molecule type" value="Genomic_DNA"/>
</dbReference>
<protein>
    <recommendedName>
        <fullName evidence="5">EKC/KEOPS complex subunit BUD32</fullName>
        <ecNumber evidence="3">2.7.11.1</ecNumber>
    </recommendedName>
    <alternativeName>
        <fullName evidence="11 12">Atypical Serine/threonine protein kinase BUD32</fullName>
    </alternativeName>
    <alternativeName>
        <fullName evidence="4">EKC/KEOPS complex subunit bud32</fullName>
    </alternativeName>
</protein>
<dbReference type="SUPFAM" id="SSF56112">
    <property type="entry name" value="Protein kinase-like (PK-like)"/>
    <property type="match status" value="1"/>
</dbReference>
<comment type="subunit">
    <text evidence="2">Component of the EKC/KEOPS complex composed of at least BUD32, CGI121, GON7, KAE1 and PCC1; the whole complex dimerizes.</text>
</comment>
<evidence type="ECO:0000256" key="14">
    <source>
        <dbReference type="ARBA" id="ARBA00048679"/>
    </source>
</evidence>
<dbReference type="InterPro" id="IPR020635">
    <property type="entry name" value="Tyr_kinase_cat_dom"/>
</dbReference>
<organism evidence="17 18">
    <name type="scientific">Fusarium oxysporum f. sp. lycopersici (strain 4287 / CBS 123668 / FGSC 9935 / NRRL 34936)</name>
    <name type="common">Fusarium vascular wilt of tomato</name>
    <dbReference type="NCBI Taxonomy" id="426428"/>
    <lineage>
        <taxon>Eukaryota</taxon>
        <taxon>Fungi</taxon>
        <taxon>Dikarya</taxon>
        <taxon>Ascomycota</taxon>
        <taxon>Pezizomycotina</taxon>
        <taxon>Sordariomycetes</taxon>
        <taxon>Hypocreomycetidae</taxon>
        <taxon>Hypocreales</taxon>
        <taxon>Nectriaceae</taxon>
        <taxon>Fusarium</taxon>
        <taxon>Fusarium oxysporum species complex</taxon>
    </lineage>
</organism>
<reference evidence="17" key="1">
    <citation type="submission" date="2007-04" db="EMBL/GenBank/DDBJ databases">
        <authorList>
            <consortium name="The Broad Institute Genome Sequencing Platform"/>
            <person name="Birren B."/>
            <person name="Lander E."/>
            <person name="Galagan J."/>
            <person name="Nusbaum C."/>
            <person name="Devon K."/>
            <person name="Ma L.-J."/>
            <person name="Jaffe D."/>
            <person name="Butler J."/>
            <person name="Alvarez P."/>
            <person name="Gnerre S."/>
            <person name="Grabherr M."/>
            <person name="Kleber M."/>
            <person name="Mauceli E."/>
            <person name="Brockman W."/>
            <person name="MacCallum I.A."/>
            <person name="Young S."/>
            <person name="LaButti K."/>
            <person name="DeCaprio D."/>
            <person name="Crawford M."/>
            <person name="Koehrsen M."/>
            <person name="Engels R."/>
            <person name="Montgomery P."/>
            <person name="Pearson M."/>
            <person name="Howarth C."/>
            <person name="Larson L."/>
            <person name="White J."/>
            <person name="O'Leary S."/>
            <person name="Kodira C."/>
            <person name="Zeng Q."/>
            <person name="Yandava C."/>
            <person name="Alvarado L."/>
            <person name="Kistler C."/>
            <person name="Shim W.-B."/>
            <person name="Kang S."/>
            <person name="Woloshuk C."/>
        </authorList>
    </citation>
    <scope>NUCLEOTIDE SEQUENCE</scope>
    <source>
        <strain evidence="17">4287</strain>
    </source>
</reference>
<evidence type="ECO:0000256" key="15">
    <source>
        <dbReference type="PROSITE-ProRule" id="PRU10141"/>
    </source>
</evidence>
<dbReference type="FunFam" id="1.10.510.10:FF:000059">
    <property type="entry name" value="Casein kinase II subunit alpha"/>
    <property type="match status" value="1"/>
</dbReference>
<evidence type="ECO:0000256" key="3">
    <source>
        <dbReference type="ARBA" id="ARBA00012513"/>
    </source>
</evidence>
<keyword evidence="6" id="KW-0723">Serine/threonine-protein kinase</keyword>
<dbReference type="InterPro" id="IPR011009">
    <property type="entry name" value="Kinase-like_dom_sf"/>
</dbReference>
<dbReference type="Gene3D" id="1.10.510.10">
    <property type="entry name" value="Transferase(Phosphotransferase) domain 1"/>
    <property type="match status" value="1"/>
</dbReference>
<evidence type="ECO:0000256" key="6">
    <source>
        <dbReference type="ARBA" id="ARBA00022527"/>
    </source>
</evidence>